<organism evidence="2 3">
    <name type="scientific">Methylomagnum ishizawai</name>
    <dbReference type="NCBI Taxonomy" id="1760988"/>
    <lineage>
        <taxon>Bacteria</taxon>
        <taxon>Pseudomonadati</taxon>
        <taxon>Pseudomonadota</taxon>
        <taxon>Gammaproteobacteria</taxon>
        <taxon>Methylococcales</taxon>
        <taxon>Methylococcaceae</taxon>
        <taxon>Methylomagnum</taxon>
    </lineage>
</organism>
<name>A0A1Y6D0V3_9GAMM</name>
<evidence type="ECO:0000313" key="3">
    <source>
        <dbReference type="Proteomes" id="UP000192923"/>
    </source>
</evidence>
<reference evidence="2 3" key="1">
    <citation type="submission" date="2016-12" db="EMBL/GenBank/DDBJ databases">
        <authorList>
            <person name="Song W.-J."/>
            <person name="Kurnit D.M."/>
        </authorList>
    </citation>
    <scope>NUCLEOTIDE SEQUENCE [LARGE SCALE GENOMIC DNA]</scope>
    <source>
        <strain evidence="2 3">175</strain>
    </source>
</reference>
<accession>A0A1Y6D0V3</accession>
<feature type="compositionally biased region" description="Polar residues" evidence="1">
    <location>
        <begin position="1"/>
        <end position="19"/>
    </location>
</feature>
<gene>
    <name evidence="2" type="ORF">SAMN02949497_3959</name>
</gene>
<feature type="region of interest" description="Disordered" evidence="1">
    <location>
        <begin position="1"/>
        <end position="118"/>
    </location>
</feature>
<dbReference type="AlphaFoldDB" id="A0A1Y6D0V3"/>
<dbReference type="EMBL" id="FXAM01000001">
    <property type="protein sequence ID" value="SMF96558.1"/>
    <property type="molecule type" value="Genomic_DNA"/>
</dbReference>
<keyword evidence="3" id="KW-1185">Reference proteome</keyword>
<dbReference type="Proteomes" id="UP000192923">
    <property type="component" value="Unassembled WGS sequence"/>
</dbReference>
<evidence type="ECO:0000256" key="1">
    <source>
        <dbReference type="SAM" id="MobiDB-lite"/>
    </source>
</evidence>
<protein>
    <submittedName>
        <fullName evidence="2">Uncharacterized protein</fullName>
    </submittedName>
</protein>
<evidence type="ECO:0000313" key="2">
    <source>
        <dbReference type="EMBL" id="SMF96558.1"/>
    </source>
</evidence>
<sequence length="183" mass="19906">MESQNGEVSNPSIPGNQGNLHRLFRQGWLPGTAPGHRPVLRFGPSHDQGRVPGPGRWPPARHRHQARPRRPGSARGSLGSLTRKMEGTAGSRANQGGSLGSPGSLAKKQNPAHTHSDDHRYCPRLALVDIGDCPRSRGEHHGFSSHSHLLAYRPNPGISKPPGKTTARAPIHTGTRRFPRIFR</sequence>
<feature type="compositionally biased region" description="Basic residues" evidence="1">
    <location>
        <begin position="59"/>
        <end position="72"/>
    </location>
</feature>
<proteinExistence type="predicted"/>